<proteinExistence type="predicted"/>
<reference evidence="2" key="1">
    <citation type="submission" date="2020-05" db="EMBL/GenBank/DDBJ databases">
        <authorList>
            <person name="Chiriac C."/>
            <person name="Salcher M."/>
            <person name="Ghai R."/>
            <person name="Kavagutti S V."/>
        </authorList>
    </citation>
    <scope>NUCLEOTIDE SEQUENCE</scope>
</reference>
<dbReference type="GO" id="GO:0006950">
    <property type="term" value="P:response to stress"/>
    <property type="evidence" value="ECO:0007669"/>
    <property type="project" value="UniProtKB-ARBA"/>
</dbReference>
<name>A0A6J5T0H0_9CAUD</name>
<protein>
    <submittedName>
        <fullName evidence="2">SprT-like</fullName>
    </submittedName>
</protein>
<evidence type="ECO:0000259" key="1">
    <source>
        <dbReference type="Pfam" id="PF10263"/>
    </source>
</evidence>
<dbReference type="Pfam" id="PF10263">
    <property type="entry name" value="SprT-like"/>
    <property type="match status" value="1"/>
</dbReference>
<gene>
    <name evidence="2" type="ORF">UFOVP1636_35</name>
</gene>
<sequence>MTASTTLRQLMATPLPERNQQLRSSYRPNIRQVIKIYNLLNQVIFKNKLTRPKIVLAQQRKKWGECEVFDYKLRSGSSCIIKINNKWICIQWLIAILAHEMAHQYQWDIIGPTRLAEGKDPLIGHGPSFFQHRARLHKYKIPLRVRH</sequence>
<feature type="domain" description="SprT-like" evidence="1">
    <location>
        <begin position="35"/>
        <end position="147"/>
    </location>
</feature>
<dbReference type="EMBL" id="LR797503">
    <property type="protein sequence ID" value="CAB4220736.1"/>
    <property type="molecule type" value="Genomic_DNA"/>
</dbReference>
<evidence type="ECO:0000313" key="2">
    <source>
        <dbReference type="EMBL" id="CAB4220736.1"/>
    </source>
</evidence>
<dbReference type="InterPro" id="IPR006640">
    <property type="entry name" value="SprT-like_domain"/>
</dbReference>
<accession>A0A6J5T0H0</accession>
<organism evidence="2">
    <name type="scientific">uncultured Caudovirales phage</name>
    <dbReference type="NCBI Taxonomy" id="2100421"/>
    <lineage>
        <taxon>Viruses</taxon>
        <taxon>Duplodnaviria</taxon>
        <taxon>Heunggongvirae</taxon>
        <taxon>Uroviricota</taxon>
        <taxon>Caudoviricetes</taxon>
        <taxon>Peduoviridae</taxon>
        <taxon>Maltschvirus</taxon>
        <taxon>Maltschvirus maltsch</taxon>
    </lineage>
</organism>